<accession>A0A3N4Z184</accession>
<dbReference type="InterPro" id="IPR005471">
    <property type="entry name" value="Tscrpt_reg_IclR_N"/>
</dbReference>
<protein>
    <recommendedName>
        <fullName evidence="6">Glycerol operon regulatory protein</fullName>
    </recommendedName>
</protein>
<sequence>MSDESSPRFAAPAAVRALRVLELLADAGESLTLTEVAARLGLPKSSVHHVISALVELGWVERDPQTLRLTLGLRAWEVGQAYDLAQTLSQRARPFMDRVRDEIGETVRLAVRSGSDQVCIAKALGPHTLVFDQRVGARLPCHATGLGKALLTGLPDDAVEALYPDGLERFTETTLPDVPTLEQHLSEARERGYAEDDGEYILGIRCVAVPVRSRLGEVVAALSVSGPSRRFDDAHIAECRAALQNAAAALGARLGEETELS</sequence>
<dbReference type="PANTHER" id="PTHR30136:SF24">
    <property type="entry name" value="HTH-TYPE TRANSCRIPTIONAL REPRESSOR ALLR"/>
    <property type="match status" value="1"/>
</dbReference>
<reference evidence="9 10" key="1">
    <citation type="submission" date="2018-11" db="EMBL/GenBank/DDBJ databases">
        <title>Sequencing the genomes of 1000 actinobacteria strains.</title>
        <authorList>
            <person name="Klenk H.-P."/>
        </authorList>
    </citation>
    <scope>NUCLEOTIDE SEQUENCE [LARGE SCALE GENOMIC DNA]</scope>
    <source>
        <strain evidence="9 10">DSM 14418</strain>
    </source>
</reference>
<dbReference type="PROSITE" id="PS51078">
    <property type="entry name" value="ICLR_ED"/>
    <property type="match status" value="1"/>
</dbReference>
<keyword evidence="1" id="KW-0319">Glycerol metabolism</keyword>
<dbReference type="InterPro" id="IPR029016">
    <property type="entry name" value="GAF-like_dom_sf"/>
</dbReference>
<dbReference type="GO" id="GO:0006071">
    <property type="term" value="P:glycerol metabolic process"/>
    <property type="evidence" value="ECO:0007669"/>
    <property type="project" value="UniProtKB-KW"/>
</dbReference>
<evidence type="ECO:0000313" key="9">
    <source>
        <dbReference type="EMBL" id="RPF26303.1"/>
    </source>
</evidence>
<keyword evidence="2" id="KW-0805">Transcription regulation</keyword>
<keyword evidence="4" id="KW-0804">Transcription</keyword>
<dbReference type="Gene3D" id="1.10.10.10">
    <property type="entry name" value="Winged helix-like DNA-binding domain superfamily/Winged helix DNA-binding domain"/>
    <property type="match status" value="1"/>
</dbReference>
<keyword evidence="10" id="KW-1185">Reference proteome</keyword>
<evidence type="ECO:0000256" key="2">
    <source>
        <dbReference type="ARBA" id="ARBA00023015"/>
    </source>
</evidence>
<dbReference type="Gene3D" id="3.30.450.40">
    <property type="match status" value="1"/>
</dbReference>
<evidence type="ECO:0000313" key="10">
    <source>
        <dbReference type="Proteomes" id="UP000280726"/>
    </source>
</evidence>
<comment type="function">
    <text evidence="5">May be an activator protein for the gylABX operon.</text>
</comment>
<dbReference type="Proteomes" id="UP000280726">
    <property type="component" value="Unassembled WGS sequence"/>
</dbReference>
<evidence type="ECO:0000256" key="3">
    <source>
        <dbReference type="ARBA" id="ARBA00023125"/>
    </source>
</evidence>
<dbReference type="GO" id="GO:0045892">
    <property type="term" value="P:negative regulation of DNA-templated transcription"/>
    <property type="evidence" value="ECO:0007669"/>
    <property type="project" value="TreeGrafter"/>
</dbReference>
<dbReference type="InterPro" id="IPR036390">
    <property type="entry name" value="WH_DNA-bd_sf"/>
</dbReference>
<dbReference type="SUPFAM" id="SSF55781">
    <property type="entry name" value="GAF domain-like"/>
    <property type="match status" value="1"/>
</dbReference>
<dbReference type="PROSITE" id="PS51077">
    <property type="entry name" value="HTH_ICLR"/>
    <property type="match status" value="1"/>
</dbReference>
<dbReference type="InterPro" id="IPR050707">
    <property type="entry name" value="HTH_MetabolicPath_Reg"/>
</dbReference>
<feature type="domain" description="HTH iclR-type" evidence="7">
    <location>
        <begin position="11"/>
        <end position="73"/>
    </location>
</feature>
<organism evidence="9 10">
    <name type="scientific">Georgenia muralis</name>
    <dbReference type="NCBI Taxonomy" id="154117"/>
    <lineage>
        <taxon>Bacteria</taxon>
        <taxon>Bacillati</taxon>
        <taxon>Actinomycetota</taxon>
        <taxon>Actinomycetes</taxon>
        <taxon>Micrococcales</taxon>
        <taxon>Bogoriellaceae</taxon>
        <taxon>Georgenia</taxon>
    </lineage>
</organism>
<dbReference type="Pfam" id="PF09339">
    <property type="entry name" value="HTH_IclR"/>
    <property type="match status" value="1"/>
</dbReference>
<dbReference type="RefSeq" id="WP_123914699.1">
    <property type="nucleotide sequence ID" value="NZ_RKRA01000001.1"/>
</dbReference>
<dbReference type="GO" id="GO:0003700">
    <property type="term" value="F:DNA-binding transcription factor activity"/>
    <property type="evidence" value="ECO:0007669"/>
    <property type="project" value="TreeGrafter"/>
</dbReference>
<dbReference type="Pfam" id="PF01614">
    <property type="entry name" value="IclR_C"/>
    <property type="match status" value="1"/>
</dbReference>
<dbReference type="SMART" id="SM00346">
    <property type="entry name" value="HTH_ICLR"/>
    <property type="match status" value="1"/>
</dbReference>
<dbReference type="InterPro" id="IPR036388">
    <property type="entry name" value="WH-like_DNA-bd_sf"/>
</dbReference>
<evidence type="ECO:0000259" key="7">
    <source>
        <dbReference type="PROSITE" id="PS51077"/>
    </source>
</evidence>
<evidence type="ECO:0000259" key="8">
    <source>
        <dbReference type="PROSITE" id="PS51078"/>
    </source>
</evidence>
<proteinExistence type="predicted"/>
<dbReference type="CDD" id="cd00090">
    <property type="entry name" value="HTH_ARSR"/>
    <property type="match status" value="1"/>
</dbReference>
<dbReference type="FunFam" id="1.10.10.10:FF:000056">
    <property type="entry name" value="IclR family transcriptional regulator"/>
    <property type="match status" value="1"/>
</dbReference>
<evidence type="ECO:0000256" key="5">
    <source>
        <dbReference type="ARBA" id="ARBA00058938"/>
    </source>
</evidence>
<evidence type="ECO:0000256" key="6">
    <source>
        <dbReference type="ARBA" id="ARBA00070406"/>
    </source>
</evidence>
<name>A0A3N4Z184_9MICO</name>
<dbReference type="PANTHER" id="PTHR30136">
    <property type="entry name" value="HELIX-TURN-HELIX TRANSCRIPTIONAL REGULATOR, ICLR FAMILY"/>
    <property type="match status" value="1"/>
</dbReference>
<dbReference type="SUPFAM" id="SSF46785">
    <property type="entry name" value="Winged helix' DNA-binding domain"/>
    <property type="match status" value="1"/>
</dbReference>
<dbReference type="InterPro" id="IPR011991">
    <property type="entry name" value="ArsR-like_HTH"/>
</dbReference>
<dbReference type="AlphaFoldDB" id="A0A3N4Z184"/>
<feature type="domain" description="IclR-ED" evidence="8">
    <location>
        <begin position="74"/>
        <end position="256"/>
    </location>
</feature>
<keyword evidence="3" id="KW-0238">DNA-binding</keyword>
<gene>
    <name evidence="9" type="ORF">EDD32_0739</name>
</gene>
<comment type="caution">
    <text evidence="9">The sequence shown here is derived from an EMBL/GenBank/DDBJ whole genome shotgun (WGS) entry which is preliminary data.</text>
</comment>
<dbReference type="EMBL" id="RKRA01000001">
    <property type="protein sequence ID" value="RPF26303.1"/>
    <property type="molecule type" value="Genomic_DNA"/>
</dbReference>
<dbReference type="OrthoDB" id="8479143at2"/>
<evidence type="ECO:0000256" key="4">
    <source>
        <dbReference type="ARBA" id="ARBA00023163"/>
    </source>
</evidence>
<dbReference type="GO" id="GO:0003677">
    <property type="term" value="F:DNA binding"/>
    <property type="evidence" value="ECO:0007669"/>
    <property type="project" value="UniProtKB-KW"/>
</dbReference>
<dbReference type="InterPro" id="IPR014757">
    <property type="entry name" value="Tscrpt_reg_IclR_C"/>
</dbReference>
<evidence type="ECO:0000256" key="1">
    <source>
        <dbReference type="ARBA" id="ARBA00022798"/>
    </source>
</evidence>